<name>A0A087UE74_STEMI</name>
<reference evidence="1 2" key="1">
    <citation type="submission" date="2013-11" db="EMBL/GenBank/DDBJ databases">
        <title>Genome sequencing of Stegodyphus mimosarum.</title>
        <authorList>
            <person name="Bechsgaard J."/>
        </authorList>
    </citation>
    <scope>NUCLEOTIDE SEQUENCE [LARGE SCALE GENOMIC DNA]</scope>
</reference>
<feature type="non-terminal residue" evidence="1">
    <location>
        <position position="1"/>
    </location>
</feature>
<evidence type="ECO:0000313" key="1">
    <source>
        <dbReference type="EMBL" id="KFM75663.1"/>
    </source>
</evidence>
<gene>
    <name evidence="1" type="ORF">X975_22631</name>
</gene>
<organism evidence="1 2">
    <name type="scientific">Stegodyphus mimosarum</name>
    <name type="common">African social velvet spider</name>
    <dbReference type="NCBI Taxonomy" id="407821"/>
    <lineage>
        <taxon>Eukaryota</taxon>
        <taxon>Metazoa</taxon>
        <taxon>Ecdysozoa</taxon>
        <taxon>Arthropoda</taxon>
        <taxon>Chelicerata</taxon>
        <taxon>Arachnida</taxon>
        <taxon>Araneae</taxon>
        <taxon>Araneomorphae</taxon>
        <taxon>Entelegynae</taxon>
        <taxon>Eresoidea</taxon>
        <taxon>Eresidae</taxon>
        <taxon>Stegodyphus</taxon>
    </lineage>
</organism>
<dbReference type="EMBL" id="KK119418">
    <property type="protein sequence ID" value="KFM75663.1"/>
    <property type="molecule type" value="Genomic_DNA"/>
</dbReference>
<dbReference type="Proteomes" id="UP000054359">
    <property type="component" value="Unassembled WGS sequence"/>
</dbReference>
<proteinExistence type="predicted"/>
<sequence>SLHHLFFKAVTTRTFKNQAFRHVKPFILFFLVINIKGHDLEIIFSIT</sequence>
<dbReference type="AlphaFoldDB" id="A0A087UE74"/>
<accession>A0A087UE74</accession>
<protein>
    <submittedName>
        <fullName evidence="1">Uncharacterized protein</fullName>
    </submittedName>
</protein>
<feature type="non-terminal residue" evidence="1">
    <location>
        <position position="47"/>
    </location>
</feature>
<keyword evidence="2" id="KW-1185">Reference proteome</keyword>
<evidence type="ECO:0000313" key="2">
    <source>
        <dbReference type="Proteomes" id="UP000054359"/>
    </source>
</evidence>